<dbReference type="EMBL" id="JADOUF010000001">
    <property type="protein sequence ID" value="MBG6135053.1"/>
    <property type="molecule type" value="Genomic_DNA"/>
</dbReference>
<gene>
    <name evidence="2" type="ORF">IW245_001247</name>
</gene>
<dbReference type="InterPro" id="IPR036513">
    <property type="entry name" value="STAS_dom_sf"/>
</dbReference>
<organism evidence="2 3">
    <name type="scientific">Longispora fulva</name>
    <dbReference type="NCBI Taxonomy" id="619741"/>
    <lineage>
        <taxon>Bacteria</taxon>
        <taxon>Bacillati</taxon>
        <taxon>Actinomycetota</taxon>
        <taxon>Actinomycetes</taxon>
        <taxon>Micromonosporales</taxon>
        <taxon>Micromonosporaceae</taxon>
        <taxon>Longispora</taxon>
    </lineage>
</organism>
<evidence type="ECO:0000313" key="2">
    <source>
        <dbReference type="EMBL" id="MBG6135053.1"/>
    </source>
</evidence>
<dbReference type="AlphaFoldDB" id="A0A8J7GFM0"/>
<accession>A0A8J7GFM0</accession>
<reference evidence="2" key="1">
    <citation type="submission" date="2020-11" db="EMBL/GenBank/DDBJ databases">
        <title>Sequencing the genomes of 1000 actinobacteria strains.</title>
        <authorList>
            <person name="Klenk H.-P."/>
        </authorList>
    </citation>
    <scope>NUCLEOTIDE SEQUENCE</scope>
    <source>
        <strain evidence="2">DSM 45356</strain>
    </source>
</reference>
<protein>
    <submittedName>
        <fullName evidence="2">Anti-anti-sigma regulatory factor</fullName>
    </submittedName>
</protein>
<dbReference type="Gene3D" id="3.30.750.24">
    <property type="entry name" value="STAS domain"/>
    <property type="match status" value="1"/>
</dbReference>
<sequence>MTDPTAVDQLRLSDHVCWTFDDDDRCAAAVARYVGAGTRDGHRVIYSAPEVPRADIAARLTAHGVHVAALVATGQLQIVTVPDTYLTGGEFRPSSVREGWTRRLDEARAAGYRGVRLVADRSWLAGSVAGAHRVAWYEALANQVFADGYAMGLCLYDRRLFPPPALRGICSAHPATYRADNDRWSPLLRMVRTVDPPGLRLVGEVDVSNRRAVAALLNGLFEEPGAAGEPLVVDVSDLSFADAPTATLFVRAAQASPAGLVLWGCSAPLAHMIAMVPGRHADGRLRIVPTG</sequence>
<comment type="caution">
    <text evidence="2">The sequence shown here is derived from an EMBL/GenBank/DDBJ whole genome shotgun (WGS) entry which is preliminary data.</text>
</comment>
<keyword evidence="3" id="KW-1185">Reference proteome</keyword>
<dbReference type="InterPro" id="IPR025847">
    <property type="entry name" value="MEDS_domain"/>
</dbReference>
<dbReference type="Pfam" id="PF14417">
    <property type="entry name" value="MEDS"/>
    <property type="match status" value="1"/>
</dbReference>
<name>A0A8J7GFM0_9ACTN</name>
<evidence type="ECO:0000313" key="3">
    <source>
        <dbReference type="Proteomes" id="UP000622552"/>
    </source>
</evidence>
<proteinExistence type="predicted"/>
<dbReference type="Proteomes" id="UP000622552">
    <property type="component" value="Unassembled WGS sequence"/>
</dbReference>
<feature type="domain" description="MEDS" evidence="1">
    <location>
        <begin position="14"/>
        <end position="174"/>
    </location>
</feature>
<evidence type="ECO:0000259" key="1">
    <source>
        <dbReference type="Pfam" id="PF14417"/>
    </source>
</evidence>
<dbReference type="RefSeq" id="WP_197002216.1">
    <property type="nucleotide sequence ID" value="NZ_BONS01000004.1"/>
</dbReference>